<dbReference type="EMBL" id="OM870969">
    <property type="protein sequence ID" value="UOL47871.1"/>
    <property type="molecule type" value="Genomic_DNA"/>
</dbReference>
<accession>A0A9Y1CCL2</accession>
<sequence length="54" mass="6006">MNSWVCVDGVERAGCECCGSILPVEEIISDAGMLVCCDCYFEMFCEEEEVNEQS</sequence>
<gene>
    <name evidence="1" type="ORF">vBPaerPsCh_40c</name>
</gene>
<protein>
    <submittedName>
        <fullName evidence="1">Uncharacterized protein</fullName>
    </submittedName>
</protein>
<dbReference type="Proteomes" id="UP001219087">
    <property type="component" value="Segment"/>
</dbReference>
<proteinExistence type="predicted"/>
<name>A0A9Y1CCL2_9CAUD</name>
<evidence type="ECO:0000313" key="2">
    <source>
        <dbReference type="Proteomes" id="UP001219087"/>
    </source>
</evidence>
<organism evidence="1 2">
    <name type="scientific">Pseudomonas phage vB_Paer_PsCh</name>
    <dbReference type="NCBI Taxonomy" id="2924906"/>
    <lineage>
        <taxon>Viruses</taxon>
        <taxon>Duplodnaviria</taxon>
        <taxon>Heunggongvirae</taxon>
        <taxon>Uroviricota</taxon>
        <taxon>Caudoviricetes</taxon>
        <taxon>Vandenendeviridae</taxon>
        <taxon>Skurskavirinae</taxon>
        <taxon>Pakpunavirus</taxon>
        <taxon>Pakpunavirus PsCh</taxon>
    </lineage>
</organism>
<evidence type="ECO:0000313" key="1">
    <source>
        <dbReference type="EMBL" id="UOL47871.1"/>
    </source>
</evidence>
<keyword evidence="2" id="KW-1185">Reference proteome</keyword>
<reference evidence="1 2" key="1">
    <citation type="submission" date="2022-02" db="EMBL/GenBank/DDBJ databases">
        <authorList>
            <person name="Akremi I."/>
            <person name="Wagemans J."/>
        </authorList>
    </citation>
    <scope>NUCLEOTIDE SEQUENCE [LARGE SCALE GENOMIC DNA]</scope>
</reference>